<feature type="domain" description="Opine dehydrogenase" evidence="1">
    <location>
        <begin position="69"/>
        <end position="214"/>
    </location>
</feature>
<accession>A0A645DCY7</accession>
<dbReference type="Gene3D" id="3.40.50.720">
    <property type="entry name" value="NAD(P)-binding Rossmann-like Domain"/>
    <property type="match status" value="1"/>
</dbReference>
<dbReference type="InterPro" id="IPR003421">
    <property type="entry name" value="Opine_DH"/>
</dbReference>
<dbReference type="EC" id="1.5.1.28" evidence="2"/>
<dbReference type="EMBL" id="VSSQ01034466">
    <property type="protein sequence ID" value="MPM86422.1"/>
    <property type="molecule type" value="Genomic_DNA"/>
</dbReference>
<dbReference type="AlphaFoldDB" id="A0A645DCY7"/>
<dbReference type="Pfam" id="PF02317">
    <property type="entry name" value="Octopine_DH"/>
    <property type="match status" value="1"/>
</dbReference>
<comment type="caution">
    <text evidence="2">The sequence shown here is derived from an EMBL/GenBank/DDBJ whole genome shotgun (WGS) entry which is preliminary data.</text>
</comment>
<reference evidence="2" key="1">
    <citation type="submission" date="2019-08" db="EMBL/GenBank/DDBJ databases">
        <authorList>
            <person name="Kucharzyk K."/>
            <person name="Murdoch R.W."/>
            <person name="Higgins S."/>
            <person name="Loffler F."/>
        </authorList>
    </citation>
    <scope>NUCLEOTIDE SEQUENCE</scope>
</reference>
<dbReference type="SUPFAM" id="SSF48179">
    <property type="entry name" value="6-phosphogluconate dehydrogenase C-terminal domain-like"/>
    <property type="match status" value="1"/>
</dbReference>
<dbReference type="GO" id="GO:0047129">
    <property type="term" value="F:opine dehydrogenase activity"/>
    <property type="evidence" value="ECO:0007669"/>
    <property type="project" value="UniProtKB-EC"/>
</dbReference>
<gene>
    <name evidence="2" type="primary">odh_5</name>
    <name evidence="2" type="ORF">SDC9_133511</name>
</gene>
<evidence type="ECO:0000313" key="2">
    <source>
        <dbReference type="EMBL" id="MPM86422.1"/>
    </source>
</evidence>
<name>A0A645DCY7_9ZZZZ</name>
<keyword evidence="2" id="KW-0560">Oxidoreductase</keyword>
<dbReference type="InterPro" id="IPR013328">
    <property type="entry name" value="6PGD_dom2"/>
</dbReference>
<dbReference type="InterPro" id="IPR008927">
    <property type="entry name" value="6-PGluconate_DH-like_C_sf"/>
</dbReference>
<dbReference type="Gene3D" id="1.10.1040.10">
    <property type="entry name" value="N-(1-d-carboxylethyl)-l-norvaline Dehydrogenase, domain 2"/>
    <property type="match status" value="1"/>
</dbReference>
<dbReference type="InterPro" id="IPR051729">
    <property type="entry name" value="Opine/Lysopine_DH"/>
</dbReference>
<protein>
    <submittedName>
        <fullName evidence="2">Opine dehydrogenase</fullName>
        <ecNumber evidence="2">1.5.1.28</ecNumber>
    </submittedName>
</protein>
<sequence length="242" mass="27136">MKEEGIDVKVSISETASMPYACRISSYDTVMIFKKKFKLQMATSPVSDTEEVHRIVQDIFEGYVEYIPADNLLAIDLDNINFTLHPFPVLLNYGAIEKNPKGFRHYMDGITPEIAKIMEKLEKERIAIGKALGVHLIGALDQLKMFYGENEAHTYYEYVQSPESPYVDLVGHNIKGRYLTEDVPGVLVPAYLLAQKAGYDATTVKLAIDLASKLHDVDYLKNGTTLETLGIADLSIEEILNI</sequence>
<evidence type="ECO:0000259" key="1">
    <source>
        <dbReference type="Pfam" id="PF02317"/>
    </source>
</evidence>
<proteinExistence type="predicted"/>
<organism evidence="2">
    <name type="scientific">bioreactor metagenome</name>
    <dbReference type="NCBI Taxonomy" id="1076179"/>
    <lineage>
        <taxon>unclassified sequences</taxon>
        <taxon>metagenomes</taxon>
        <taxon>ecological metagenomes</taxon>
    </lineage>
</organism>
<dbReference type="PANTHER" id="PTHR38015">
    <property type="entry name" value="BLR6086 PROTEIN"/>
    <property type="match status" value="1"/>
</dbReference>
<dbReference type="PANTHER" id="PTHR38015:SF1">
    <property type="entry name" value="OPINE DEHYDROGENASE DOMAIN-CONTAINING PROTEIN"/>
    <property type="match status" value="1"/>
</dbReference>